<dbReference type="VEuPathDB" id="TriTrypDB:LDHU3_36.3140"/>
<accession>A0A504X3I8</accession>
<feature type="compositionally biased region" description="Basic and acidic residues" evidence="3">
    <location>
        <begin position="2670"/>
        <end position="2685"/>
    </location>
</feature>
<feature type="compositionally biased region" description="Low complexity" evidence="3">
    <location>
        <begin position="2218"/>
        <end position="2235"/>
    </location>
</feature>
<feature type="compositionally biased region" description="Low complexity" evidence="3">
    <location>
        <begin position="3304"/>
        <end position="3326"/>
    </location>
</feature>
<evidence type="ECO:0000313" key="7">
    <source>
        <dbReference type="Proteomes" id="UP000318821"/>
    </source>
</evidence>
<reference evidence="7" key="1">
    <citation type="submission" date="2019-02" db="EMBL/GenBank/DDBJ databases">
        <title>FDA dAtabase for Regulatory Grade micrObial Sequences (FDA-ARGOS): Supporting development and validation of Infectious Disease Dx tests.</title>
        <authorList>
            <person name="Duncan R."/>
            <person name="Fisher C."/>
            <person name="Tallon L."/>
            <person name="Sadzewicz L."/>
            <person name="Sengamalay N."/>
            <person name="Ott S."/>
            <person name="Godinez A."/>
            <person name="Nagaraj S."/>
            <person name="Vavikolanu K."/>
            <person name="Vyas G."/>
            <person name="Nadendla S."/>
            <person name="Aluvathingal J."/>
            <person name="Sichtig H."/>
        </authorList>
    </citation>
    <scope>NUCLEOTIDE SEQUENCE [LARGE SCALE GENOMIC DNA]</scope>
    <source>
        <strain evidence="7">FDAARGOS_360</strain>
    </source>
</reference>
<feature type="compositionally biased region" description="Polar residues" evidence="3">
    <location>
        <begin position="2651"/>
        <end position="2663"/>
    </location>
</feature>
<dbReference type="PANTHER" id="PTHR11679">
    <property type="entry name" value="VESICLE PROTEIN SORTING-ASSOCIATED"/>
    <property type="match status" value="1"/>
</dbReference>
<dbReference type="InterPro" id="IPR043127">
    <property type="entry name" value="Sec-1-like_dom3a"/>
</dbReference>
<dbReference type="Gene3D" id="3.40.50.10190">
    <property type="entry name" value="BRCT domain"/>
    <property type="match status" value="1"/>
</dbReference>
<feature type="compositionally biased region" description="Basic and acidic residues" evidence="3">
    <location>
        <begin position="1256"/>
        <end position="1265"/>
    </location>
</feature>
<feature type="region of interest" description="Disordered" evidence="3">
    <location>
        <begin position="2644"/>
        <end position="2691"/>
    </location>
</feature>
<evidence type="ECO:0000256" key="3">
    <source>
        <dbReference type="SAM" id="MobiDB-lite"/>
    </source>
</evidence>
<feature type="compositionally biased region" description="Basic residues" evidence="3">
    <location>
        <begin position="3327"/>
        <end position="3337"/>
    </location>
</feature>
<dbReference type="InterPro" id="IPR027482">
    <property type="entry name" value="Sec1-like_dom2"/>
</dbReference>
<dbReference type="Pfam" id="PF00995">
    <property type="entry name" value="Sec1"/>
    <property type="match status" value="1"/>
</dbReference>
<feature type="compositionally biased region" description="Basic and acidic residues" evidence="3">
    <location>
        <begin position="2367"/>
        <end position="2376"/>
    </location>
</feature>
<dbReference type="PROSITE" id="PS50172">
    <property type="entry name" value="BRCT"/>
    <property type="match status" value="1"/>
</dbReference>
<dbReference type="VEuPathDB" id="TriTrypDB:LdBPK_362370.1"/>
<feature type="region of interest" description="Disordered" evidence="3">
    <location>
        <begin position="182"/>
        <end position="218"/>
    </location>
</feature>
<feature type="region of interest" description="Disordered" evidence="3">
    <location>
        <begin position="2352"/>
        <end position="2388"/>
    </location>
</feature>
<feature type="compositionally biased region" description="Basic and acidic residues" evidence="3">
    <location>
        <begin position="2159"/>
        <end position="2169"/>
    </location>
</feature>
<evidence type="ECO:0000256" key="4">
    <source>
        <dbReference type="SAM" id="SignalP"/>
    </source>
</evidence>
<sequence>MFRGRTFLVSLAASPLTVAELTQNGGRVVYDLDDKTPVTCAIIASDNQPGTPARCSRGSGPSKELPKSVESRVRSSRLTVVYEHWVHECLRENRLLLPCRDYPDTIAYDPYLFAGVHFTTTQLPLQLKANIIALMQFYGATYHNHLLDTTNLLVYSHMRLSPAAPRHAATAPLAPRLLAAGGCGAEAPPSTNEAEAANTSPSQQLSTERSGDNPTDAAQPSLTKLAVARQRGLACVTPQWVQLCLNTGELKPASSALAATPLAQTPPPPSTNSSSTIRTDAPVPIVTAAGDLRHNEEEVDRWVGEVLRSTSPLALPHSGGATTGVCAAPLPGSSLCTVPGRQEEAAEVPAVSSSSALVTSNSFFSLIDAYMNRILPCDTNMKVLLVDDGALPMIATAFSQTELLKHGVYLVESLNSAARQRNLMKMLRCYILLRPSLASVEAACVELRMAKYRSYHLFFCGATSAEMLDRLANADNDSLVEEVQEVFCDFNAVNKDAFVLETPPPQSLVSSFMSASQVRRLAEGLASLMVAQRRRPRIRYQKNSPFVQRLGAELVNVLKSDPGLYDYPARDTVLLLLDRNDDPLTPLLTPWTYQAMLHEHIGLRSNTLKLPADVQGAEEEGYVFSEHDDAFFANNMFNNWGDLCNNVKKYVDQCKDALNLDRPTATLEELKAFMQKIPQTKSLTGSVTKHTTVTTYLSGVIKRRNLLEISLLEQDMIASSDQSNHWARLQSFASRPSTSQEDLTRLCLIYHLRYEKPGGPSQVAPYLDRVNSNYALLLCKLRQYYGLHRNTDRLFAATGVVAKIVKTFVDVGNIYTQHEPVLKRTLQQLYSGQLDTASYPYLEQPTSSSGGGGVANAEHKPMEVTVYMCGGYTFEEAALVHGINARTAYKPADAASFAAGGSSIKASIGGEAVLNTHSFLSLLDQLSPSEGPGLQLASFLLERTRHAPSSTPTTRTVDATASALEQGPGGGRRWIKASRARTTHGPDATAGRFVLDGEVVAVFLQRQVDLMVLPSACSDDEPRSHGPHPDSPPVTSARCSAPLLPSGAAYRATPSTLVTAPGTQVSVLNLVSALPLLLSLDRSHYTATLGNAQGGVLDTLTAPAARGDGRLGPLSWTTITTDAATAAVRAVLYARGTPSWQAKRRRLRRLALDSFFRSTVSARISVRRERGAKGGDGVHEAVVRLLHHTRAVMSDISPTQAHLVDLFAAQIMCGAQSAGAAVEGSPHAAAGKAIDETTDAEGGQSLGASHASTAMMRERSKPEFERRGIMKSGVSPSISVTASPRHAQGEITSTPASATVAEQLLYIILRTSIAANTPRRPLAMHGDDTPALLADGLHTSPPQGTDGATAVGGLTRKKPRLDNFDCISPATLSSENGQSIYRYSSDAGSANPATALPYEPYCWLAPSTVALVECSQALRRHQRWTCDLDPVIEATVAGEGSRTHSSHLFRGAGTRSAAVVSLLDSMRNSWAPLPGMADSDDAAVLTALVRDSGLPFAPASISAALDMAHEAGPASHSRGFQWGQTMMGGEDPAVEALFADGRARRIDSRRGEADGIPGSEGATQTRQREADAAATALPACRIPFVSCLPLYDEVVYAQVHLALHWCTAGHADPFCLTHIDNTAGSNLPALRVRDEFYARPLPTNGGAGTAAAATAISGLASLLEWGCYYGTLLRRLHRLCDVADNVALRGTLGSYGRCAMSTLRLLLCLLQRQIGELGHQAGGPHRLSFAELLTAHQRLQRAVEQVEVLAVFFGVPAVAAVPEAWDPVDVLEERCSSALLISRLYECFTARHADALGRHGSAATHYHELQQERLAELLSSLGGEDSEELPLQANTPGGGADQQRQKMRAALAAVESGTAPPSVRISPLDTGDNYGAWEQHRKDLLSYSIDVIGLLLRSTLRPLNAMLDRWLKAGELADPYDEFFVVPSHGQTHSGFTLEPSPQRLPVFLSVAAATDLLHAGVSLRVLRVASTHVVLSAQKDARQLEAMAEINEAAAEDYVGELLDTQTLRRAIEQFIEQLVHGAPTADAVHDMRHSGTGANDEVEVTDAAPMPLPPRVDLLSAYGAINWWKEHYQACTRVLLEVVKEAANPAEGGDEDGSTEAAPDPSLWLHADEEEGLRSAEEASAAENEHVGGATASETHTGHAELSLSCATAAPAARDDHHRDRSPHVKAAFPSKESTSEASSYITVFINSDDDEDRGAHSGMGRATGGRQGADSASIASSSPRSSTTTTTSVLGLRRIAGSRFSTGTTVSSTASSRGTMALYGAITEELRQVSLLEQQTEADLGQCRQALRAEFDAQLWRRRRDNRLSDWKAQRLALRLRRVRAMEGIVEELRDVYMIRAVGHTEIQGSASRSIEEVAPSHQSRSEKEETEQHGAGQEPSVAGPTMTEMRVVVPLRQLPPPRVAPPVILYAVPDDEDGVDGVTGGGVASCGRQRRSLSASILRTSNWPRTSGSPSLSACTARRVSAAAAGAGGVTFIDPLSTGASVQHSEGVGAGPGIIRQLRDVATAALPTFGVMEKRSPVEPAQSAVATFTVPSVSTPPPMPPSKSSHKRCEQVEAAMLREHADMAAAVAADEAHAAAVRRDELGYAHPDALFRVADINDDDFLLMRTGLKGYARREAEAAALAELAERQAQLAAYTVDEPGPKGSTTLPNSGLSAQRRSRVSIKTERDGAARDDRAEEGVDAGGGAAHSFTDELWSWTATEAHRWYFDDLVPLHHVLTGAEVDRALIVDVALTCDEAEALQRCSGYYRSLGQYTASFLTHKALQLTLLPPYGSLYRLTTQFLDVCLLQRAPIAVRLMDLWMTLVDAALEMMAEAEEASMVQRIISGETRLSALAALADTRQGLNVTVALSSLNSAFQHEWATCVTNGESTVKLEWRFMSSSGEGHERLSSAAEALGSDAGFTEGDDTAEEGVRNVSSVSRLPHQPTPLSQGSAEKASKKSFPIHSFLASLSLTAASPWCSGAWLLPDHTLHCTGAIFRTLLFWKSAERIVLHTWRAGMDSGLSSVFFFCTTVRQVLLSSLQETVWLRLAELTAAYRESLQFEAGVLYTYRSLESFTIDNATFLRECEFYTLCGPQFQCRVCPVLQAMVDAVEEAERALRFAQVSTRVARRQYMATFRSMQGADRSRQHLGMSLPSRGGLGERGSGKALGRRRPAAVLLGPPLGTFSPWKTPWHVTPRSSRHLKLLAVDSLTWMHLTQSLKSTSAVAARFTTPVLDKSLLALLSTAGGEEETHREGDSASTAAPRKKRRRGGSQPAGARQPTTATAAPMATTLRASATAQRSQTPKCSRSAEVSVRRSPAPAEVSSSAVAGAAKTATPAMKRPRRGRRQQKRMPSAERKERRCKLRAIAERKIKEEVDHQRRLVRDMISRQLRRFAWLTQSLRNALSEVMVEEDVKGMEDESIAATATSDGASLKSIKDLHKAQRQHMNRNAYISTILRKLDALIEVMATQV</sequence>
<dbReference type="SUPFAM" id="SSF56815">
    <property type="entry name" value="Sec1/munc18-like (SM) proteins"/>
    <property type="match status" value="1"/>
</dbReference>
<feature type="region of interest" description="Disordered" evidence="3">
    <location>
        <begin position="2116"/>
        <end position="2179"/>
    </location>
</feature>
<dbReference type="VEuPathDB" id="TriTrypDB:LdBPK_362360.1"/>
<evidence type="ECO:0000256" key="1">
    <source>
        <dbReference type="ARBA" id="ARBA00009884"/>
    </source>
</evidence>
<dbReference type="GO" id="GO:0016192">
    <property type="term" value="P:vesicle-mediated transport"/>
    <property type="evidence" value="ECO:0007669"/>
    <property type="project" value="InterPro"/>
</dbReference>
<evidence type="ECO:0000256" key="2">
    <source>
        <dbReference type="ARBA" id="ARBA00022701"/>
    </source>
</evidence>
<feature type="compositionally biased region" description="Low complexity" evidence="3">
    <location>
        <begin position="3261"/>
        <end position="3281"/>
    </location>
</feature>
<feature type="domain" description="BRCT" evidence="5">
    <location>
        <begin position="1"/>
        <end position="96"/>
    </location>
</feature>
<dbReference type="VEuPathDB" id="TriTrypDB:LDHU3_36.3160"/>
<comment type="caution">
    <text evidence="6">The sequence shown here is derived from an EMBL/GenBank/DDBJ whole genome shotgun (WGS) entry which is preliminary data.</text>
</comment>
<feature type="signal peptide" evidence="4">
    <location>
        <begin position="1"/>
        <end position="19"/>
    </location>
</feature>
<dbReference type="VEuPathDB" id="TriTrypDB:LdCL_360029300"/>
<dbReference type="InterPro" id="IPR043154">
    <property type="entry name" value="Sec-1-like_dom1"/>
</dbReference>
<dbReference type="SUPFAM" id="SSF52113">
    <property type="entry name" value="BRCT domain"/>
    <property type="match status" value="1"/>
</dbReference>
<gene>
    <name evidence="6" type="ORF">CGC20_28785</name>
</gene>
<feature type="region of interest" description="Disordered" evidence="3">
    <location>
        <begin position="3232"/>
        <end position="3347"/>
    </location>
</feature>
<evidence type="ECO:0000313" key="6">
    <source>
        <dbReference type="EMBL" id="TPP42215.1"/>
    </source>
</evidence>
<keyword evidence="4" id="KW-0732">Signal</keyword>
<feature type="compositionally biased region" description="Polar residues" evidence="3">
    <location>
        <begin position="3283"/>
        <end position="3293"/>
    </location>
</feature>
<protein>
    <submittedName>
        <fullName evidence="6">Sec1 family protein</fullName>
    </submittedName>
</protein>
<keyword evidence="2" id="KW-0493">Microtubule</keyword>
<proteinExistence type="inferred from homology"/>
<dbReference type="Pfam" id="PF17681">
    <property type="entry name" value="GCP_N_terminal"/>
    <property type="match status" value="1"/>
</dbReference>
<dbReference type="VEuPathDB" id="TriTrypDB:LdBPK_362350.1"/>
<dbReference type="InterPro" id="IPR036045">
    <property type="entry name" value="Sec1-like_sf"/>
</dbReference>
<feature type="region of interest" description="Disordered" evidence="3">
    <location>
        <begin position="2194"/>
        <end position="2236"/>
    </location>
</feature>
<feature type="region of interest" description="Disordered" evidence="3">
    <location>
        <begin position="2906"/>
        <end position="2942"/>
    </location>
</feature>
<feature type="region of interest" description="Disordered" evidence="3">
    <location>
        <begin position="259"/>
        <end position="278"/>
    </location>
</feature>
<dbReference type="Gene3D" id="1.25.40.60">
    <property type="match status" value="1"/>
</dbReference>
<feature type="compositionally biased region" description="Polar residues" evidence="3">
    <location>
        <begin position="189"/>
        <end position="218"/>
    </location>
</feature>
<dbReference type="Gene3D" id="3.90.830.10">
    <property type="entry name" value="Syntaxin Binding Protein 1, Chain A, domain 2"/>
    <property type="match status" value="1"/>
</dbReference>
<dbReference type="InterPro" id="IPR041470">
    <property type="entry name" value="GCP_N"/>
</dbReference>
<feature type="region of interest" description="Disordered" evidence="3">
    <location>
        <begin position="1237"/>
        <end position="1265"/>
    </location>
</feature>
<dbReference type="InterPro" id="IPR036420">
    <property type="entry name" value="BRCT_dom_sf"/>
</dbReference>
<dbReference type="GO" id="GO:0005874">
    <property type="term" value="C:microtubule"/>
    <property type="evidence" value="ECO:0007669"/>
    <property type="project" value="UniProtKB-KW"/>
</dbReference>
<dbReference type="VEuPathDB" id="TriTrypDB:LDHU3_36.3130"/>
<dbReference type="Proteomes" id="UP000318821">
    <property type="component" value="Unassembled WGS sequence"/>
</dbReference>
<dbReference type="VEuPathDB" id="TriTrypDB:LdCL_360029200"/>
<organism evidence="6 7">
    <name type="scientific">Leishmania donovani</name>
    <dbReference type="NCBI Taxonomy" id="5661"/>
    <lineage>
        <taxon>Eukaryota</taxon>
        <taxon>Discoba</taxon>
        <taxon>Euglenozoa</taxon>
        <taxon>Kinetoplastea</taxon>
        <taxon>Metakinetoplastina</taxon>
        <taxon>Trypanosomatida</taxon>
        <taxon>Trypanosomatidae</taxon>
        <taxon>Leishmaniinae</taxon>
        <taxon>Leishmania</taxon>
    </lineage>
</organism>
<feature type="region of interest" description="Disordered" evidence="3">
    <location>
        <begin position="1018"/>
        <end position="1040"/>
    </location>
</feature>
<feature type="region of interest" description="Disordered" evidence="3">
    <location>
        <begin position="48"/>
        <end position="67"/>
    </location>
</feature>
<dbReference type="Gene3D" id="3.40.50.2060">
    <property type="match status" value="1"/>
</dbReference>
<feature type="chain" id="PRO_5021452805" evidence="4">
    <location>
        <begin position="20"/>
        <end position="3458"/>
    </location>
</feature>
<feature type="region of interest" description="Disordered" evidence="3">
    <location>
        <begin position="1548"/>
        <end position="1567"/>
    </location>
</feature>
<dbReference type="EMBL" id="RHLD01000002">
    <property type="protein sequence ID" value="TPP42215.1"/>
    <property type="molecule type" value="Genomic_DNA"/>
</dbReference>
<evidence type="ECO:0000259" key="5">
    <source>
        <dbReference type="PROSITE" id="PS50172"/>
    </source>
</evidence>
<dbReference type="Gene3D" id="3.40.50.1910">
    <property type="match status" value="1"/>
</dbReference>
<name>A0A504X3I8_LEIDO</name>
<comment type="similarity">
    <text evidence="1">Belongs to the STXBP/unc-18/SEC1 family.</text>
</comment>
<dbReference type="VEuPathDB" id="TriTrypDB:LdCL_360029400"/>
<dbReference type="InterPro" id="IPR001357">
    <property type="entry name" value="BRCT_dom"/>
</dbReference>
<dbReference type="InterPro" id="IPR001619">
    <property type="entry name" value="Sec1-like"/>
</dbReference>